<protein>
    <submittedName>
        <fullName evidence="3">Uncharacterized protein</fullName>
    </submittedName>
</protein>
<sequence length="705" mass="77180">MTENITNTSWFRSFARSGSGGNHNNNATTGASNTTTTKQPQSFQPPSLQTRHTFHRVPTPISTPVESPTTDSPPTRRPNNAQHHPQGHHHRKSAGATLRTVSSFLSLKNGSHGSGGKIGRGRGRTSSSADADLKRADLGLGQEGGETEVKREKAKRRGREEERQRERRASEEAAALLIHAPASLSMLPLTDVDYASSSVLGLEKSIYGAYGARNRSGSGGGVASPAGVDREKEMVDQGTWHNPNLMQMAEMLSSVMGRMSSSDRLDPRYHSCVLSLIEGFYQLTRKLRETEEKLDELQDLRERELDEFRGMTEEWMETGEAYKAEVKRLELALAKESKDGMASVALARNGSLVDRIGSKRFHARLKQLNNVQIQDINKSKKPTPAAQEQPDYVAMTGSMPRILDRQNDIELSRMLELRELEERQAHQKRQGGRLRAPPVFIHGHGAPESQHMFEETPRAQQLSFLDMNQGALDNTMREDVAGDCVPQARHVPQNSLSSLSTDNESISSSSSSSSDSDAGQSRGPFRLFGKTRGKPEKTNRKQSSLSDPTGLPHSSTGKVKGGMSRLMMRSERFSNQESSLEPPPSNKDRRRRYSFEKGGDDLLTVTSPTFGPEVSRPCASSAGEGATNSSEAKASTRAKPGLRVIIPGRCDYEPSRTPLSDAGSSSVSHSTSMNTVRWVGEGGNDSDIAASPYEVDEQGRTGSRN</sequence>
<dbReference type="GeneID" id="87815959"/>
<gene>
    <name evidence="3" type="ORF">C8A04DRAFT_24895</name>
</gene>
<feature type="compositionally biased region" description="Low complexity" evidence="2">
    <location>
        <begin position="660"/>
        <end position="672"/>
    </location>
</feature>
<dbReference type="RefSeq" id="XP_062640472.1">
    <property type="nucleotide sequence ID" value="XM_062779346.1"/>
</dbReference>
<keyword evidence="1" id="KW-0175">Coiled coil</keyword>
<feature type="compositionally biased region" description="Polar residues" evidence="2">
    <location>
        <begin position="1"/>
        <end position="11"/>
    </location>
</feature>
<evidence type="ECO:0000313" key="3">
    <source>
        <dbReference type="EMBL" id="KAK4147101.1"/>
    </source>
</evidence>
<feature type="region of interest" description="Disordered" evidence="2">
    <location>
        <begin position="106"/>
        <end position="168"/>
    </location>
</feature>
<comment type="caution">
    <text evidence="3">The sequence shown here is derived from an EMBL/GenBank/DDBJ whole genome shotgun (WGS) entry which is preliminary data.</text>
</comment>
<dbReference type="Proteomes" id="UP001302676">
    <property type="component" value="Unassembled WGS sequence"/>
</dbReference>
<feature type="compositionally biased region" description="Polar residues" evidence="2">
    <location>
        <begin position="541"/>
        <end position="557"/>
    </location>
</feature>
<dbReference type="AlphaFoldDB" id="A0AAN6V9Z6"/>
<feature type="compositionally biased region" description="Low complexity" evidence="2">
    <location>
        <begin position="495"/>
        <end position="517"/>
    </location>
</feature>
<feature type="compositionally biased region" description="Polar residues" evidence="2">
    <location>
        <begin position="38"/>
        <end position="51"/>
    </location>
</feature>
<evidence type="ECO:0000313" key="4">
    <source>
        <dbReference type="Proteomes" id="UP001302676"/>
    </source>
</evidence>
<evidence type="ECO:0000256" key="1">
    <source>
        <dbReference type="SAM" id="Coils"/>
    </source>
</evidence>
<feature type="compositionally biased region" description="Basic and acidic residues" evidence="2">
    <location>
        <begin position="158"/>
        <end position="168"/>
    </location>
</feature>
<keyword evidence="4" id="KW-1185">Reference proteome</keyword>
<name>A0AAN6V9Z6_9PEZI</name>
<organism evidence="3 4">
    <name type="scientific">Dichotomopilus funicola</name>
    <dbReference type="NCBI Taxonomy" id="1934379"/>
    <lineage>
        <taxon>Eukaryota</taxon>
        <taxon>Fungi</taxon>
        <taxon>Dikarya</taxon>
        <taxon>Ascomycota</taxon>
        <taxon>Pezizomycotina</taxon>
        <taxon>Sordariomycetes</taxon>
        <taxon>Sordariomycetidae</taxon>
        <taxon>Sordariales</taxon>
        <taxon>Chaetomiaceae</taxon>
        <taxon>Dichotomopilus</taxon>
    </lineage>
</organism>
<feature type="coiled-coil region" evidence="1">
    <location>
        <begin position="280"/>
        <end position="314"/>
    </location>
</feature>
<reference evidence="3" key="1">
    <citation type="journal article" date="2023" name="Mol. Phylogenet. Evol.">
        <title>Genome-scale phylogeny and comparative genomics of the fungal order Sordariales.</title>
        <authorList>
            <person name="Hensen N."/>
            <person name="Bonometti L."/>
            <person name="Westerberg I."/>
            <person name="Brannstrom I.O."/>
            <person name="Guillou S."/>
            <person name="Cros-Aarteil S."/>
            <person name="Calhoun S."/>
            <person name="Haridas S."/>
            <person name="Kuo A."/>
            <person name="Mondo S."/>
            <person name="Pangilinan J."/>
            <person name="Riley R."/>
            <person name="LaButti K."/>
            <person name="Andreopoulos B."/>
            <person name="Lipzen A."/>
            <person name="Chen C."/>
            <person name="Yan M."/>
            <person name="Daum C."/>
            <person name="Ng V."/>
            <person name="Clum A."/>
            <person name="Steindorff A."/>
            <person name="Ohm R.A."/>
            <person name="Martin F."/>
            <person name="Silar P."/>
            <person name="Natvig D.O."/>
            <person name="Lalanne C."/>
            <person name="Gautier V."/>
            <person name="Ament-Velasquez S.L."/>
            <person name="Kruys A."/>
            <person name="Hutchinson M.I."/>
            <person name="Powell A.J."/>
            <person name="Barry K."/>
            <person name="Miller A.N."/>
            <person name="Grigoriev I.V."/>
            <person name="Debuchy R."/>
            <person name="Gladieux P."/>
            <person name="Hiltunen Thoren M."/>
            <person name="Johannesson H."/>
        </authorList>
    </citation>
    <scope>NUCLEOTIDE SEQUENCE</scope>
    <source>
        <strain evidence="3">CBS 141.50</strain>
    </source>
</reference>
<evidence type="ECO:0000256" key="2">
    <source>
        <dbReference type="SAM" id="MobiDB-lite"/>
    </source>
</evidence>
<feature type="region of interest" description="Disordered" evidence="2">
    <location>
        <begin position="422"/>
        <end position="452"/>
    </location>
</feature>
<dbReference type="EMBL" id="MU853557">
    <property type="protein sequence ID" value="KAK4147101.1"/>
    <property type="molecule type" value="Genomic_DNA"/>
</dbReference>
<accession>A0AAN6V9Z6</accession>
<feature type="region of interest" description="Disordered" evidence="2">
    <location>
        <begin position="1"/>
        <end position="94"/>
    </location>
</feature>
<reference evidence="3" key="2">
    <citation type="submission" date="2023-05" db="EMBL/GenBank/DDBJ databases">
        <authorList>
            <consortium name="Lawrence Berkeley National Laboratory"/>
            <person name="Steindorff A."/>
            <person name="Hensen N."/>
            <person name="Bonometti L."/>
            <person name="Westerberg I."/>
            <person name="Brannstrom I.O."/>
            <person name="Guillou S."/>
            <person name="Cros-Aarteil S."/>
            <person name="Calhoun S."/>
            <person name="Haridas S."/>
            <person name="Kuo A."/>
            <person name="Mondo S."/>
            <person name="Pangilinan J."/>
            <person name="Riley R."/>
            <person name="Labutti K."/>
            <person name="Andreopoulos B."/>
            <person name="Lipzen A."/>
            <person name="Chen C."/>
            <person name="Yanf M."/>
            <person name="Daum C."/>
            <person name="Ng V."/>
            <person name="Clum A."/>
            <person name="Ohm R."/>
            <person name="Martin F."/>
            <person name="Silar P."/>
            <person name="Natvig D."/>
            <person name="Lalanne C."/>
            <person name="Gautier V."/>
            <person name="Ament-Velasquez S.L."/>
            <person name="Kruys A."/>
            <person name="Hutchinson M.I."/>
            <person name="Powell A.J."/>
            <person name="Barry K."/>
            <person name="Miller A.N."/>
            <person name="Grigoriev I.V."/>
            <person name="Debuchy R."/>
            <person name="Gladieux P."/>
            <person name="Thoren M.H."/>
            <person name="Johannesson H."/>
        </authorList>
    </citation>
    <scope>NUCLEOTIDE SEQUENCE</scope>
    <source>
        <strain evidence="3">CBS 141.50</strain>
    </source>
</reference>
<feature type="compositionally biased region" description="Low complexity" evidence="2">
    <location>
        <begin position="22"/>
        <end position="37"/>
    </location>
</feature>
<feature type="region of interest" description="Disordered" evidence="2">
    <location>
        <begin position="490"/>
        <end position="705"/>
    </location>
</feature>
<proteinExistence type="predicted"/>